<proteinExistence type="predicted"/>
<dbReference type="PANTHER" id="PTHR41771">
    <property type="entry name" value="MEMBRANE PROTEIN-RELATED"/>
    <property type="match status" value="1"/>
</dbReference>
<evidence type="ECO:0000256" key="1">
    <source>
        <dbReference type="SAM" id="MobiDB-lite"/>
    </source>
</evidence>
<evidence type="ECO:0000313" key="4">
    <source>
        <dbReference type="Proteomes" id="UP001430172"/>
    </source>
</evidence>
<dbReference type="Pfam" id="PF07907">
    <property type="entry name" value="YibE_F"/>
    <property type="match status" value="1"/>
</dbReference>
<sequence length="431" mass="43545">MGHHHAVTEGASGPRAAVPPAPTPLLTRVVVVLLVALTAAATVVGLVTLWPRGEVPTNPDLDYAVSGATFPRATVLSLTEACPAAVPDATDGGPVGAPDCGQLAVRLEDGSTRTVRIQPEVTRSGLRAGDTVVLLRLPDEAVADAAEQGAVIDDAYSFAGVDRDPPLLVLAAVFVVLVLVVARWRGLAALVSLGIGGYVLLEFVAPALLQGADPVAVGLTASGATMLLVLYLTHGLSLRTSTALIGTVVGLGLTAVAGVLGSDAARLTGVGDENGGLLQALAGEVHLHDLVACGVLIAAFGVLNDVTISQTSAVWELRSADPFRSRAALFASAMRIGRDHLASTVYTIVFAYAGAALPILLLIALSGQGADKLFLSEDITAEVVRTLASAIGLVLAIPATTAVAVLVAPPPRTDGGAPDPVPTPPEPAAAT</sequence>
<feature type="region of interest" description="Disordered" evidence="1">
    <location>
        <begin position="1"/>
        <end position="20"/>
    </location>
</feature>
<feature type="compositionally biased region" description="Pro residues" evidence="1">
    <location>
        <begin position="419"/>
        <end position="431"/>
    </location>
</feature>
<evidence type="ECO:0000256" key="2">
    <source>
        <dbReference type="SAM" id="Phobius"/>
    </source>
</evidence>
<dbReference type="Proteomes" id="UP001430172">
    <property type="component" value="Unassembled WGS sequence"/>
</dbReference>
<feature type="transmembrane region" description="Helical" evidence="2">
    <location>
        <begin position="344"/>
        <end position="367"/>
    </location>
</feature>
<dbReference type="InterPro" id="IPR012507">
    <property type="entry name" value="YibE_F"/>
</dbReference>
<protein>
    <submittedName>
        <fullName evidence="3">YibE/F family protein</fullName>
    </submittedName>
</protein>
<feature type="transmembrane region" description="Helical" evidence="2">
    <location>
        <begin position="215"/>
        <end position="232"/>
    </location>
</feature>
<accession>A0ABS2CHB5</accession>
<organism evidence="3 4">
    <name type="scientific">Phycicoccus sonneratiae</name>
    <dbReference type="NCBI Taxonomy" id="2807628"/>
    <lineage>
        <taxon>Bacteria</taxon>
        <taxon>Bacillati</taxon>
        <taxon>Actinomycetota</taxon>
        <taxon>Actinomycetes</taxon>
        <taxon>Micrococcales</taxon>
        <taxon>Intrasporangiaceae</taxon>
        <taxon>Phycicoccus</taxon>
    </lineage>
</organism>
<dbReference type="EMBL" id="JAFDVD010000003">
    <property type="protein sequence ID" value="MBM6399272.1"/>
    <property type="molecule type" value="Genomic_DNA"/>
</dbReference>
<feature type="transmembrane region" description="Helical" evidence="2">
    <location>
        <begin position="165"/>
        <end position="182"/>
    </location>
</feature>
<reference evidence="3" key="1">
    <citation type="submission" date="2021-02" db="EMBL/GenBank/DDBJ databases">
        <title>Phycicoccus sp. MQZ13P-5T, whole genome shotgun sequence.</title>
        <authorList>
            <person name="Tuo L."/>
        </authorList>
    </citation>
    <scope>NUCLEOTIDE SEQUENCE</scope>
    <source>
        <strain evidence="3">MQZ13P-5</strain>
    </source>
</reference>
<gene>
    <name evidence="3" type="ORF">JQN70_02605</name>
</gene>
<feature type="transmembrane region" description="Helical" evidence="2">
    <location>
        <begin position="25"/>
        <end position="50"/>
    </location>
</feature>
<evidence type="ECO:0000313" key="3">
    <source>
        <dbReference type="EMBL" id="MBM6399272.1"/>
    </source>
</evidence>
<feature type="transmembrane region" description="Helical" evidence="2">
    <location>
        <begin position="387"/>
        <end position="408"/>
    </location>
</feature>
<feature type="transmembrane region" description="Helical" evidence="2">
    <location>
        <begin position="244"/>
        <end position="265"/>
    </location>
</feature>
<keyword evidence="4" id="KW-1185">Reference proteome</keyword>
<feature type="region of interest" description="Disordered" evidence="1">
    <location>
        <begin position="411"/>
        <end position="431"/>
    </location>
</feature>
<feature type="transmembrane region" description="Helical" evidence="2">
    <location>
        <begin position="189"/>
        <end position="209"/>
    </location>
</feature>
<feature type="transmembrane region" description="Helical" evidence="2">
    <location>
        <begin position="285"/>
        <end position="303"/>
    </location>
</feature>
<keyword evidence="2" id="KW-1133">Transmembrane helix</keyword>
<dbReference type="PANTHER" id="PTHR41771:SF1">
    <property type="entry name" value="MEMBRANE PROTEIN"/>
    <property type="match status" value="1"/>
</dbReference>
<name>A0ABS2CHB5_9MICO</name>
<comment type="caution">
    <text evidence="3">The sequence shown here is derived from an EMBL/GenBank/DDBJ whole genome shotgun (WGS) entry which is preliminary data.</text>
</comment>
<dbReference type="RefSeq" id="WP_204129736.1">
    <property type="nucleotide sequence ID" value="NZ_JAFDVD010000003.1"/>
</dbReference>
<keyword evidence="2" id="KW-0472">Membrane</keyword>
<keyword evidence="2" id="KW-0812">Transmembrane</keyword>